<sequence>MTDRNSQTQEPPERVIALEGLHNLRDLGGYETVSGASTRWRSVLRSGGPAQLGAASQARLIEMGLGTVIDLRSPREVERHPNPFDSHEAVEFHSLPLFGALAPIPTLHNDGRLFDMAARYREALDDCREAMAQVFAAIAAAGPRMVLFHCSVGKDRTGIIAAILLRLAGVDEDTVIADYALTETVAAPLLDGYRQKALAQGADPALVDAYLGCPPATMRSTLDHLETQHGGAPGYLAGIGLDAGDVARLKARLEG</sequence>
<dbReference type="OrthoDB" id="1188001at2"/>
<dbReference type="InterPro" id="IPR000387">
    <property type="entry name" value="Tyr_Pase_dom"/>
</dbReference>
<protein>
    <submittedName>
        <fullName evidence="3">Tyrosine-protein phosphatase</fullName>
    </submittedName>
</protein>
<comment type="similarity">
    <text evidence="1">Belongs to the protein-tyrosine phosphatase family.</text>
</comment>
<dbReference type="EMBL" id="CP042301">
    <property type="protein sequence ID" value="QDZ02828.1"/>
    <property type="molecule type" value="Genomic_DNA"/>
</dbReference>
<accession>A0A5B8L5S6</accession>
<evidence type="ECO:0000313" key="3">
    <source>
        <dbReference type="EMBL" id="QDZ02828.1"/>
    </source>
</evidence>
<dbReference type="AlphaFoldDB" id="A0A5B8L5S6"/>
<dbReference type="PANTHER" id="PTHR31126:SF1">
    <property type="entry name" value="TYROSINE SPECIFIC PROTEIN PHOSPHATASES DOMAIN-CONTAINING PROTEIN"/>
    <property type="match status" value="1"/>
</dbReference>
<dbReference type="InterPro" id="IPR026893">
    <property type="entry name" value="Tyr/Ser_Pase_IphP-type"/>
</dbReference>
<dbReference type="InterPro" id="IPR029021">
    <property type="entry name" value="Prot-tyrosine_phosphatase-like"/>
</dbReference>
<dbReference type="PROSITE" id="PS00383">
    <property type="entry name" value="TYR_PHOSPHATASE_1"/>
    <property type="match status" value="1"/>
</dbReference>
<gene>
    <name evidence="3" type="ORF">FQ775_22010</name>
</gene>
<reference evidence="3" key="1">
    <citation type="submission" date="2020-04" db="EMBL/GenBank/DDBJ databases">
        <title>Nitratireductor sp. nov. isolated from mangrove soil.</title>
        <authorList>
            <person name="Ye Y."/>
        </authorList>
    </citation>
    <scope>NUCLEOTIDE SEQUENCE</scope>
    <source>
        <strain evidence="3">SY7</strain>
    </source>
</reference>
<dbReference type="SUPFAM" id="SSF52799">
    <property type="entry name" value="(Phosphotyrosine protein) phosphatases II"/>
    <property type="match status" value="1"/>
</dbReference>
<dbReference type="PROSITE" id="PS50056">
    <property type="entry name" value="TYR_PHOSPHATASE_2"/>
    <property type="match status" value="1"/>
</dbReference>
<organism evidence="3 4">
    <name type="scientific">Nitratireductor mangrovi</name>
    <dbReference type="NCBI Taxonomy" id="2599600"/>
    <lineage>
        <taxon>Bacteria</taxon>
        <taxon>Pseudomonadati</taxon>
        <taxon>Pseudomonadota</taxon>
        <taxon>Alphaproteobacteria</taxon>
        <taxon>Hyphomicrobiales</taxon>
        <taxon>Phyllobacteriaceae</taxon>
        <taxon>Nitratireductor</taxon>
    </lineage>
</organism>
<dbReference type="Gene3D" id="3.90.190.10">
    <property type="entry name" value="Protein tyrosine phosphatase superfamily"/>
    <property type="match status" value="1"/>
</dbReference>
<name>A0A5B8L5S6_9HYPH</name>
<dbReference type="PANTHER" id="PTHR31126">
    <property type="entry name" value="TYROSINE-PROTEIN PHOSPHATASE"/>
    <property type="match status" value="1"/>
</dbReference>
<evidence type="ECO:0000259" key="2">
    <source>
        <dbReference type="PROSITE" id="PS50056"/>
    </source>
</evidence>
<dbReference type="InterPro" id="IPR016130">
    <property type="entry name" value="Tyr_Pase_AS"/>
</dbReference>
<keyword evidence="4" id="KW-1185">Reference proteome</keyword>
<dbReference type="Proteomes" id="UP000321389">
    <property type="component" value="Chromosome"/>
</dbReference>
<proteinExistence type="inferred from homology"/>
<dbReference type="Pfam" id="PF13350">
    <property type="entry name" value="Y_phosphatase3"/>
    <property type="match status" value="1"/>
</dbReference>
<evidence type="ECO:0000313" key="4">
    <source>
        <dbReference type="Proteomes" id="UP000321389"/>
    </source>
</evidence>
<dbReference type="RefSeq" id="WP_146301462.1">
    <property type="nucleotide sequence ID" value="NZ_CP042301.2"/>
</dbReference>
<feature type="domain" description="Tyrosine specific protein phosphatases" evidence="2">
    <location>
        <begin position="121"/>
        <end position="176"/>
    </location>
</feature>
<dbReference type="GO" id="GO:0004721">
    <property type="term" value="F:phosphoprotein phosphatase activity"/>
    <property type="evidence" value="ECO:0007669"/>
    <property type="project" value="InterPro"/>
</dbReference>
<evidence type="ECO:0000256" key="1">
    <source>
        <dbReference type="ARBA" id="ARBA00009580"/>
    </source>
</evidence>
<dbReference type="KEGG" id="niy:FQ775_22010"/>